<dbReference type="Proteomes" id="UP000006757">
    <property type="component" value="Unassembled WGS sequence"/>
</dbReference>
<evidence type="ECO:0000259" key="2">
    <source>
        <dbReference type="Pfam" id="PF17745"/>
    </source>
</evidence>
<dbReference type="OrthoDB" id="29098at2759"/>
<dbReference type="HOGENOM" id="CLU_058486_0_0_1"/>
<reference evidence="3 4" key="1">
    <citation type="journal article" date="2012" name="Eukaryot. Cell">
        <title>Genome sequence of the Trichosporon asahii environmental strain CBS 8904.</title>
        <authorList>
            <person name="Yang R.Y."/>
            <person name="Li H.T."/>
            <person name="Zhu H."/>
            <person name="Zhou G.P."/>
            <person name="Wang M."/>
            <person name="Wang L."/>
        </authorList>
    </citation>
    <scope>NUCLEOTIDE SEQUENCE [LARGE SCALE GENOMIC DNA]</scope>
    <source>
        <strain evidence="3 4">CBS 8904</strain>
    </source>
</reference>
<dbReference type="Gene3D" id="1.10.20.120">
    <property type="match status" value="1"/>
</dbReference>
<dbReference type="InterPro" id="IPR040456">
    <property type="entry name" value="RNase_H2_suB"/>
</dbReference>
<evidence type="ECO:0000256" key="1">
    <source>
        <dbReference type="SAM" id="MobiDB-lite"/>
    </source>
</evidence>
<dbReference type="GO" id="GO:0032299">
    <property type="term" value="C:ribonuclease H2 complex"/>
    <property type="evidence" value="ECO:0007669"/>
    <property type="project" value="InterPro"/>
</dbReference>
<protein>
    <recommendedName>
        <fullName evidence="2">Rnh202 triple barrel domain-containing protein</fullName>
    </recommendedName>
</protein>
<evidence type="ECO:0000313" key="4">
    <source>
        <dbReference type="Proteomes" id="UP000006757"/>
    </source>
</evidence>
<dbReference type="AlphaFoldDB" id="K1VRJ0"/>
<dbReference type="GO" id="GO:0005654">
    <property type="term" value="C:nucleoplasm"/>
    <property type="evidence" value="ECO:0007669"/>
    <property type="project" value="TreeGrafter"/>
</dbReference>
<feature type="compositionally biased region" description="Basic and acidic residues" evidence="1">
    <location>
        <begin position="145"/>
        <end position="154"/>
    </location>
</feature>
<dbReference type="STRING" id="1220162.K1VRJ0"/>
<feature type="region of interest" description="Disordered" evidence="1">
    <location>
        <begin position="135"/>
        <end position="157"/>
    </location>
</feature>
<dbReference type="InterPro" id="IPR041195">
    <property type="entry name" value="Rnh202_N"/>
</dbReference>
<dbReference type="Gene3D" id="2.20.25.530">
    <property type="match status" value="1"/>
</dbReference>
<feature type="region of interest" description="Disordered" evidence="1">
    <location>
        <begin position="259"/>
        <end position="279"/>
    </location>
</feature>
<dbReference type="PANTHER" id="PTHR13383">
    <property type="entry name" value="RIBONUCLEASE H2 SUBUNIT B"/>
    <property type="match status" value="1"/>
</dbReference>
<gene>
    <name evidence="3" type="ORF">A1Q2_02630</name>
</gene>
<comment type="caution">
    <text evidence="3">The sequence shown here is derived from an EMBL/GenBank/DDBJ whole genome shotgun (WGS) entry which is preliminary data.</text>
</comment>
<dbReference type="OMA" id="YCICYSA"/>
<keyword evidence="4" id="KW-1185">Reference proteome</keyword>
<dbReference type="InParanoid" id="K1VRJ0"/>
<dbReference type="eggNOG" id="KOG4705">
    <property type="taxonomic scope" value="Eukaryota"/>
</dbReference>
<dbReference type="GO" id="GO:0006401">
    <property type="term" value="P:RNA catabolic process"/>
    <property type="evidence" value="ECO:0007669"/>
    <property type="project" value="TreeGrafter"/>
</dbReference>
<dbReference type="PANTHER" id="PTHR13383:SF11">
    <property type="entry name" value="RIBONUCLEASE H2 SUBUNIT B"/>
    <property type="match status" value="1"/>
</dbReference>
<name>K1VRJ0_TRIAC</name>
<accession>K1VRJ0</accession>
<sequence>MAGTVEYVSVLPDDITPDTQHRYLRLPHPRSGLPQLYLPSEKALYEVVKLRGARPRTWFRGDNVSPDHQNDRTAPFQPLPDLLSTASSSAQWGLKPAFAPSAAPEGWNKDMARLTELPPFVAAFKACCDVKRVGGELPSPPPESAESKDPKDEEGQVYYRPSREAILNVLRRKVTHVASHFEEFDHLVRSLGRDGLLGADADAKLVEAAIDTLAAYLPASVVSDLTDSYDLLPLNAYLADRAAAAAAAAAPIVNEKKTASGATKRKAQPGSRGVEALKKVNTSGMAKMTSFFKPKEPKEKK</sequence>
<feature type="domain" description="Rnh202 triple barrel" evidence="2">
    <location>
        <begin position="10"/>
        <end position="61"/>
    </location>
</feature>
<evidence type="ECO:0000313" key="3">
    <source>
        <dbReference type="EMBL" id="EKD03181.1"/>
    </source>
</evidence>
<organism evidence="3 4">
    <name type="scientific">Trichosporon asahii var. asahii (strain CBS 8904)</name>
    <name type="common">Yeast</name>
    <dbReference type="NCBI Taxonomy" id="1220162"/>
    <lineage>
        <taxon>Eukaryota</taxon>
        <taxon>Fungi</taxon>
        <taxon>Dikarya</taxon>
        <taxon>Basidiomycota</taxon>
        <taxon>Agaricomycotina</taxon>
        <taxon>Tremellomycetes</taxon>
        <taxon>Trichosporonales</taxon>
        <taxon>Trichosporonaceae</taxon>
        <taxon>Trichosporon</taxon>
    </lineage>
</organism>
<dbReference type="Pfam" id="PF17745">
    <property type="entry name" value="Ydr279_N"/>
    <property type="match status" value="1"/>
</dbReference>
<proteinExistence type="predicted"/>
<dbReference type="EMBL" id="AMBO01000268">
    <property type="protein sequence ID" value="EKD03181.1"/>
    <property type="molecule type" value="Genomic_DNA"/>
</dbReference>